<evidence type="ECO:0000313" key="3">
    <source>
        <dbReference type="EnsemblFungi" id="PTTG_31012-t43_1-p1"/>
    </source>
</evidence>
<accession>A0A180FZ38</accession>
<feature type="non-terminal residue" evidence="2">
    <location>
        <position position="1"/>
    </location>
</feature>
<feature type="region of interest" description="Disordered" evidence="1">
    <location>
        <begin position="1"/>
        <end position="57"/>
    </location>
</feature>
<evidence type="ECO:0000313" key="4">
    <source>
        <dbReference type="Proteomes" id="UP000005240"/>
    </source>
</evidence>
<evidence type="ECO:0000256" key="1">
    <source>
        <dbReference type="SAM" id="MobiDB-lite"/>
    </source>
</evidence>
<reference evidence="3 4" key="3">
    <citation type="journal article" date="2017" name="G3 (Bethesda)">
        <title>Comparative analysis highlights variable genome content of wheat rusts and divergence of the mating loci.</title>
        <authorList>
            <person name="Cuomo C.A."/>
            <person name="Bakkeren G."/>
            <person name="Khalil H.B."/>
            <person name="Panwar V."/>
            <person name="Joly D."/>
            <person name="Linning R."/>
            <person name="Sakthikumar S."/>
            <person name="Song X."/>
            <person name="Adiconis X."/>
            <person name="Fan L."/>
            <person name="Goldberg J.M."/>
            <person name="Levin J.Z."/>
            <person name="Young S."/>
            <person name="Zeng Q."/>
            <person name="Anikster Y."/>
            <person name="Bruce M."/>
            <person name="Wang M."/>
            <person name="Yin C."/>
            <person name="McCallum B."/>
            <person name="Szabo L.J."/>
            <person name="Hulbert S."/>
            <person name="Chen X."/>
            <person name="Fellers J.P."/>
        </authorList>
    </citation>
    <scope>NUCLEOTIDE SEQUENCE</scope>
    <source>
        <strain evidence="3">isolate 1-1 / race 1 (BBBD)</strain>
        <strain evidence="4">Isolate 1-1 / race 1 (BBBD)</strain>
    </source>
</reference>
<dbReference type="AlphaFoldDB" id="A0A180FZ38"/>
<proteinExistence type="predicted"/>
<feature type="compositionally biased region" description="Basic and acidic residues" evidence="1">
    <location>
        <begin position="48"/>
        <end position="57"/>
    </location>
</feature>
<dbReference type="EnsemblFungi" id="PTTG_31012-t43_1">
    <property type="protein sequence ID" value="PTTG_31012-t43_1-p1"/>
    <property type="gene ID" value="PTTG_31012"/>
</dbReference>
<evidence type="ECO:0000313" key="2">
    <source>
        <dbReference type="EMBL" id="OAV84843.1"/>
    </source>
</evidence>
<sequence length="57" mass="6686">DQDGEHPNSSFQDEEFVAQDTSFQYKQEIEEPQAYPSLKAQANEVEDGTPRRDWRLK</sequence>
<gene>
    <name evidence="2" type="ORF">PTTG_31012</name>
</gene>
<reference evidence="2" key="2">
    <citation type="submission" date="2016-05" db="EMBL/GenBank/DDBJ databases">
        <title>Comparative analysis highlights variable genome content of wheat rusts and divergence of the mating loci.</title>
        <authorList>
            <person name="Cuomo C.A."/>
            <person name="Bakkeren G."/>
            <person name="Szabo L."/>
            <person name="Khalil H."/>
            <person name="Joly D."/>
            <person name="Goldberg J."/>
            <person name="Young S."/>
            <person name="Zeng Q."/>
            <person name="Fellers J."/>
        </authorList>
    </citation>
    <scope>NUCLEOTIDE SEQUENCE [LARGE SCALE GENOMIC DNA]</scope>
    <source>
        <strain evidence="2">1-1 BBBD Race 1</strain>
    </source>
</reference>
<dbReference type="Proteomes" id="UP000005240">
    <property type="component" value="Unassembled WGS sequence"/>
</dbReference>
<dbReference type="VEuPathDB" id="FungiDB:PTTG_31012"/>
<feature type="non-terminal residue" evidence="2">
    <location>
        <position position="57"/>
    </location>
</feature>
<protein>
    <submittedName>
        <fullName evidence="2 3">Uncharacterized protein</fullName>
    </submittedName>
</protein>
<organism evidence="2">
    <name type="scientific">Puccinia triticina (isolate 1-1 / race 1 (BBBD))</name>
    <name type="common">Brown leaf rust fungus</name>
    <dbReference type="NCBI Taxonomy" id="630390"/>
    <lineage>
        <taxon>Eukaryota</taxon>
        <taxon>Fungi</taxon>
        <taxon>Dikarya</taxon>
        <taxon>Basidiomycota</taxon>
        <taxon>Pucciniomycotina</taxon>
        <taxon>Pucciniomycetes</taxon>
        <taxon>Pucciniales</taxon>
        <taxon>Pucciniaceae</taxon>
        <taxon>Puccinia</taxon>
    </lineage>
</organism>
<reference evidence="2" key="1">
    <citation type="submission" date="2009-11" db="EMBL/GenBank/DDBJ databases">
        <authorList>
            <consortium name="The Broad Institute Genome Sequencing Platform"/>
            <person name="Ward D."/>
            <person name="Feldgarden M."/>
            <person name="Earl A."/>
            <person name="Young S.K."/>
            <person name="Zeng Q."/>
            <person name="Koehrsen M."/>
            <person name="Alvarado L."/>
            <person name="Berlin A."/>
            <person name="Bochicchio J."/>
            <person name="Borenstein D."/>
            <person name="Chapman S.B."/>
            <person name="Chen Z."/>
            <person name="Engels R."/>
            <person name="Freedman E."/>
            <person name="Gellesch M."/>
            <person name="Goldberg J."/>
            <person name="Griggs A."/>
            <person name="Gujja S."/>
            <person name="Heilman E."/>
            <person name="Heiman D."/>
            <person name="Hepburn T."/>
            <person name="Howarth C."/>
            <person name="Jen D."/>
            <person name="Larson L."/>
            <person name="Lewis B."/>
            <person name="Mehta T."/>
            <person name="Park D."/>
            <person name="Pearson M."/>
            <person name="Roberts A."/>
            <person name="Saif S."/>
            <person name="Shea T."/>
            <person name="Shenoy N."/>
            <person name="Sisk P."/>
            <person name="Stolte C."/>
            <person name="Sykes S."/>
            <person name="Thomson T."/>
            <person name="Walk T."/>
            <person name="White J."/>
            <person name="Yandava C."/>
            <person name="Izard J."/>
            <person name="Baranova O.V."/>
            <person name="Blanton J.M."/>
            <person name="Tanner A.C."/>
            <person name="Dewhirst F.E."/>
            <person name="Haas B."/>
            <person name="Nusbaum C."/>
            <person name="Birren B."/>
        </authorList>
    </citation>
    <scope>NUCLEOTIDE SEQUENCE [LARGE SCALE GENOMIC DNA]</scope>
    <source>
        <strain evidence="2">1-1 BBBD Race 1</strain>
    </source>
</reference>
<dbReference type="EMBL" id="ADAS02010897">
    <property type="protein sequence ID" value="OAV84843.1"/>
    <property type="molecule type" value="Genomic_DNA"/>
</dbReference>
<name>A0A180FZ38_PUCT1</name>
<reference evidence="3" key="4">
    <citation type="submission" date="2025-05" db="UniProtKB">
        <authorList>
            <consortium name="EnsemblFungi"/>
        </authorList>
    </citation>
    <scope>IDENTIFICATION</scope>
    <source>
        <strain evidence="3">isolate 1-1 / race 1 (BBBD)</strain>
    </source>
</reference>
<keyword evidence="4" id="KW-1185">Reference proteome</keyword>